<dbReference type="Proteomes" id="UP000189735">
    <property type="component" value="Unassembled WGS sequence"/>
</dbReference>
<evidence type="ECO:0000313" key="2">
    <source>
        <dbReference type="EMBL" id="SKA89494.1"/>
    </source>
</evidence>
<dbReference type="Pfam" id="PF06999">
    <property type="entry name" value="Suc_Fer-like"/>
    <property type="match status" value="1"/>
</dbReference>
<dbReference type="AlphaFoldDB" id="A0A1T4XIZ8"/>
<feature type="compositionally biased region" description="Basic and acidic residues" evidence="1">
    <location>
        <begin position="15"/>
        <end position="25"/>
    </location>
</feature>
<evidence type="ECO:0008006" key="4">
    <source>
        <dbReference type="Google" id="ProtNLM"/>
    </source>
</evidence>
<feature type="region of interest" description="Disordered" evidence="1">
    <location>
        <begin position="1"/>
        <end position="32"/>
    </location>
</feature>
<evidence type="ECO:0000313" key="3">
    <source>
        <dbReference type="Proteomes" id="UP000189735"/>
    </source>
</evidence>
<dbReference type="RefSeq" id="WP_220387286.1">
    <property type="nucleotide sequence ID" value="NZ_FUYG01000003.1"/>
</dbReference>
<name>A0A1T4XIZ8_9MICO</name>
<dbReference type="InterPro" id="IPR036249">
    <property type="entry name" value="Thioredoxin-like_sf"/>
</dbReference>
<organism evidence="2 3">
    <name type="scientific">Agreia bicolorata</name>
    <dbReference type="NCBI Taxonomy" id="110935"/>
    <lineage>
        <taxon>Bacteria</taxon>
        <taxon>Bacillati</taxon>
        <taxon>Actinomycetota</taxon>
        <taxon>Actinomycetes</taxon>
        <taxon>Micrococcales</taxon>
        <taxon>Microbacteriaceae</taxon>
        <taxon>Agreia</taxon>
    </lineage>
</organism>
<dbReference type="CDD" id="cd03062">
    <property type="entry name" value="TRX_Fd_Sucrase"/>
    <property type="match status" value="1"/>
</dbReference>
<reference evidence="3" key="1">
    <citation type="submission" date="2017-02" db="EMBL/GenBank/DDBJ databases">
        <authorList>
            <person name="Varghese N."/>
            <person name="Submissions S."/>
        </authorList>
    </citation>
    <scope>NUCLEOTIDE SEQUENCE [LARGE SCALE GENOMIC DNA]</scope>
    <source>
        <strain evidence="3">VKM Ac-2052</strain>
    </source>
</reference>
<accession>A0A1T4XIZ8</accession>
<dbReference type="InterPro" id="IPR009737">
    <property type="entry name" value="Aim32/Apd1-like"/>
</dbReference>
<dbReference type="Gene3D" id="3.40.30.10">
    <property type="entry name" value="Glutaredoxin"/>
    <property type="match status" value="1"/>
</dbReference>
<proteinExistence type="predicted"/>
<dbReference type="SUPFAM" id="SSF52833">
    <property type="entry name" value="Thioredoxin-like"/>
    <property type="match status" value="1"/>
</dbReference>
<sequence>MTELSARQVVPDWRPCSDRSRERGDPLPGTGSRGTEWFLVEISGAWGQHAFLESTLPVEVGRALVKKVESAGMRPLAIRRTGKRAPQDGYRWAYVDSRPGSEGVRWGWVETAEELLAVPLDGSTGVVSHKPIVAVCAHARHDQCCAVRGRQVVKTLAEAFPQETWECSHLGGDRFAGTLVLLPHGLYYGRADGADAVGLVTRYLEGRVDERFFRGRSSLPNAVQAAQHHARATLDDERIDILGPTSARFADGVWRIELEYPAATIKVMLAETLSEPLLSTCSATRPGRSREYRLLSVEIADAAPAEGQVPSTLP</sequence>
<evidence type="ECO:0000256" key="1">
    <source>
        <dbReference type="SAM" id="MobiDB-lite"/>
    </source>
</evidence>
<dbReference type="EMBL" id="FUYG01000003">
    <property type="protein sequence ID" value="SKA89494.1"/>
    <property type="molecule type" value="Genomic_DNA"/>
</dbReference>
<protein>
    <recommendedName>
        <fullName evidence="4">Sucrase/ferredoxin-like</fullName>
    </recommendedName>
</protein>
<gene>
    <name evidence="2" type="ORF">SAMN06295879_1200</name>
</gene>